<sequence length="404" mass="45150">MPSVMGRGLQPSRKLISPRSTKFARQTPLRNVAFNAPMAGNSSIDISQIPSLPHQGEPEFWRQLPLSSPFRDTTEDDFLSWGWNKKNVVETKQKLYEFLYSVVPEEVPRAGDAPGMQTRDEFAADIEGGIKSSTMSVRVMINWTDPANCPILRQFIPLKSTMIKDHPHLGLDSLGEQADSPVEGIVHRYPDKALFLPIGVCPVYCVFCTRSYGVGADTYIVKKELLKLSRKKLEGAFAYIESQENLKDIVVSGGDAFYLPHHILEEIGDRLIKMKNIERFRFATKGLAVAPNRFLDNNDPWPDALIRVADKAKKAGKLVPKTEHFRTPLQTILDMESQLRGSIAGFLTPNFVVDLPGGGGKRLACSFESYDRNTGVSTFRAPVLTNKGKEGKLYKYYDPLKPSS</sequence>
<protein>
    <submittedName>
        <fullName evidence="1">Uncharacterized protein</fullName>
    </submittedName>
</protein>
<evidence type="ECO:0000313" key="2">
    <source>
        <dbReference type="Proteomes" id="UP001153332"/>
    </source>
</evidence>
<reference evidence="1" key="1">
    <citation type="submission" date="2022-12" db="EMBL/GenBank/DDBJ databases">
        <title>Genome Sequence of Lasiodiplodia mahajangana.</title>
        <authorList>
            <person name="Buettner E."/>
        </authorList>
    </citation>
    <scope>NUCLEOTIDE SEQUENCE</scope>
    <source>
        <strain evidence="1">VT137</strain>
    </source>
</reference>
<comment type="caution">
    <text evidence="1">The sequence shown here is derived from an EMBL/GenBank/DDBJ whole genome shotgun (WGS) entry which is preliminary data.</text>
</comment>
<evidence type="ECO:0000313" key="1">
    <source>
        <dbReference type="EMBL" id="KAJ8132277.1"/>
    </source>
</evidence>
<proteinExistence type="predicted"/>
<dbReference type="Proteomes" id="UP001153332">
    <property type="component" value="Unassembled WGS sequence"/>
</dbReference>
<name>A0ACC2JXT4_9PEZI</name>
<dbReference type="EMBL" id="JAPUUL010000155">
    <property type="protein sequence ID" value="KAJ8132277.1"/>
    <property type="molecule type" value="Genomic_DNA"/>
</dbReference>
<organism evidence="1 2">
    <name type="scientific">Lasiodiplodia mahajangana</name>
    <dbReference type="NCBI Taxonomy" id="1108764"/>
    <lineage>
        <taxon>Eukaryota</taxon>
        <taxon>Fungi</taxon>
        <taxon>Dikarya</taxon>
        <taxon>Ascomycota</taxon>
        <taxon>Pezizomycotina</taxon>
        <taxon>Dothideomycetes</taxon>
        <taxon>Dothideomycetes incertae sedis</taxon>
        <taxon>Botryosphaeriales</taxon>
        <taxon>Botryosphaeriaceae</taxon>
        <taxon>Lasiodiplodia</taxon>
    </lineage>
</organism>
<keyword evidence="2" id="KW-1185">Reference proteome</keyword>
<accession>A0ACC2JXT4</accession>
<gene>
    <name evidence="1" type="ORF">O1611_g1350</name>
</gene>